<dbReference type="RefSeq" id="WP_190762999.1">
    <property type="nucleotide sequence ID" value="NZ_JACXLD010000002.1"/>
</dbReference>
<proteinExistence type="predicted"/>
<keyword evidence="1" id="KW-0812">Transmembrane</keyword>
<keyword evidence="1" id="KW-1133">Transmembrane helix</keyword>
<evidence type="ECO:0000313" key="3">
    <source>
        <dbReference type="Proteomes" id="UP000610558"/>
    </source>
</evidence>
<reference evidence="2" key="1">
    <citation type="submission" date="2020-09" db="EMBL/GenBank/DDBJ databases">
        <authorList>
            <person name="Yoon J.-W."/>
        </authorList>
    </citation>
    <scope>NUCLEOTIDE SEQUENCE</scope>
    <source>
        <strain evidence="2">KMU-158</strain>
    </source>
</reference>
<dbReference type="EMBL" id="JACXLD010000002">
    <property type="protein sequence ID" value="MBD2858296.1"/>
    <property type="molecule type" value="Genomic_DNA"/>
</dbReference>
<dbReference type="Proteomes" id="UP000610558">
    <property type="component" value="Unassembled WGS sequence"/>
</dbReference>
<feature type="transmembrane region" description="Helical" evidence="1">
    <location>
        <begin position="102"/>
        <end position="124"/>
    </location>
</feature>
<dbReference type="AlphaFoldDB" id="A0A927C280"/>
<evidence type="ECO:0000313" key="2">
    <source>
        <dbReference type="EMBL" id="MBD2858296.1"/>
    </source>
</evidence>
<keyword evidence="3" id="KW-1185">Reference proteome</keyword>
<feature type="transmembrane region" description="Helical" evidence="1">
    <location>
        <begin position="36"/>
        <end position="54"/>
    </location>
</feature>
<protein>
    <submittedName>
        <fullName evidence="2">Uncharacterized protein</fullName>
    </submittedName>
</protein>
<accession>A0A927C280</accession>
<organism evidence="2 3">
    <name type="scientific">Spongiibacter pelagi</name>
    <dbReference type="NCBI Taxonomy" id="2760804"/>
    <lineage>
        <taxon>Bacteria</taxon>
        <taxon>Pseudomonadati</taxon>
        <taxon>Pseudomonadota</taxon>
        <taxon>Gammaproteobacteria</taxon>
        <taxon>Cellvibrionales</taxon>
        <taxon>Spongiibacteraceae</taxon>
        <taxon>Spongiibacter</taxon>
    </lineage>
</organism>
<comment type="caution">
    <text evidence="2">The sequence shown here is derived from an EMBL/GenBank/DDBJ whole genome shotgun (WGS) entry which is preliminary data.</text>
</comment>
<sequence length="128" mass="14200">MRYFGVLKSVRDEKEAEHIIFSVSEGRSVNKLFERVAISFMALLILMGSVQASAAGDPHFLKILLALFVSLIAACIVYCFISNRTLYVWGSMYNTEAQNFGLRALAAFISLAFIIFWGLGVFSVSSNT</sequence>
<gene>
    <name evidence="2" type="ORF">IB286_04680</name>
</gene>
<keyword evidence="1" id="KW-0472">Membrane</keyword>
<evidence type="ECO:0000256" key="1">
    <source>
        <dbReference type="SAM" id="Phobius"/>
    </source>
</evidence>
<feature type="transmembrane region" description="Helical" evidence="1">
    <location>
        <begin position="60"/>
        <end position="81"/>
    </location>
</feature>
<name>A0A927C280_9GAMM</name>